<dbReference type="InterPro" id="IPR052019">
    <property type="entry name" value="F420H2_bilvrd_red/Heme_oxyg"/>
</dbReference>
<dbReference type="Proteomes" id="UP000223071">
    <property type="component" value="Unassembled WGS sequence"/>
</dbReference>
<name>A0A2A9HH21_TEPT2</name>
<dbReference type="InterPro" id="IPR019967">
    <property type="entry name" value="F420-dep_enz_PPOX_Rv0121"/>
</dbReference>
<dbReference type="Pfam" id="PF01243">
    <property type="entry name" value="PNPOx_N"/>
    <property type="match status" value="1"/>
</dbReference>
<comment type="caution">
    <text evidence="3">The sequence shown here is derived from an EMBL/GenBank/DDBJ whole genome shotgun (WGS) entry which is preliminary data.</text>
</comment>
<evidence type="ECO:0000256" key="1">
    <source>
        <dbReference type="ARBA" id="ARBA00023002"/>
    </source>
</evidence>
<dbReference type="NCBIfam" id="TIGR03668">
    <property type="entry name" value="Rv0121_F420"/>
    <property type="match status" value="1"/>
</dbReference>
<organism evidence="3 4">
    <name type="scientific">Tepidiforma thermophila (strain KCTC 52669 / CGMCC 1.13589 / G233)</name>
    <dbReference type="NCBI Taxonomy" id="2761530"/>
    <lineage>
        <taxon>Bacteria</taxon>
        <taxon>Bacillati</taxon>
        <taxon>Chloroflexota</taxon>
        <taxon>Tepidiformia</taxon>
        <taxon>Tepidiformales</taxon>
        <taxon>Tepidiformaceae</taxon>
        <taxon>Tepidiforma</taxon>
    </lineage>
</organism>
<dbReference type="InterPro" id="IPR011576">
    <property type="entry name" value="Pyridox_Oxase_N"/>
</dbReference>
<dbReference type="GO" id="GO:0070967">
    <property type="term" value="F:coenzyme F420 binding"/>
    <property type="evidence" value="ECO:0007669"/>
    <property type="project" value="TreeGrafter"/>
</dbReference>
<dbReference type="SUPFAM" id="SSF50475">
    <property type="entry name" value="FMN-binding split barrel"/>
    <property type="match status" value="1"/>
</dbReference>
<dbReference type="Gene3D" id="2.30.110.10">
    <property type="entry name" value="Electron Transport, Fmn-binding Protein, Chain A"/>
    <property type="match status" value="1"/>
</dbReference>
<evidence type="ECO:0000313" key="4">
    <source>
        <dbReference type="Proteomes" id="UP000223071"/>
    </source>
</evidence>
<protein>
    <submittedName>
        <fullName evidence="3">PPOX class probable F420-dependent enzyme</fullName>
    </submittedName>
</protein>
<dbReference type="AlphaFoldDB" id="A0A2A9HH21"/>
<feature type="domain" description="Pyridoxamine 5'-phosphate oxidase N-terminal" evidence="2">
    <location>
        <begin position="10"/>
        <end position="125"/>
    </location>
</feature>
<proteinExistence type="predicted"/>
<dbReference type="InterPro" id="IPR012349">
    <property type="entry name" value="Split_barrel_FMN-bd"/>
</dbReference>
<dbReference type="GO" id="GO:0016627">
    <property type="term" value="F:oxidoreductase activity, acting on the CH-CH group of donors"/>
    <property type="evidence" value="ECO:0007669"/>
    <property type="project" value="TreeGrafter"/>
</dbReference>
<gene>
    <name evidence="3" type="ORF">A9A59_1327</name>
</gene>
<evidence type="ECO:0000313" key="3">
    <source>
        <dbReference type="EMBL" id="PFG74119.1"/>
    </source>
</evidence>
<dbReference type="PANTHER" id="PTHR35176">
    <property type="entry name" value="HEME OXYGENASE HI_0854-RELATED"/>
    <property type="match status" value="1"/>
</dbReference>
<keyword evidence="1" id="KW-0560">Oxidoreductase</keyword>
<evidence type="ECO:0000259" key="2">
    <source>
        <dbReference type="Pfam" id="PF01243"/>
    </source>
</evidence>
<accession>A0A2A9HH21</accession>
<sequence>MPGARLGPRERALLASEPVARLATISSDGRPHLVPVCFALLDEPAGHVLAMSVDEKPKRPGRLARIANLRRDPRAALLVDRYDADWSRLAWVRLDVDAVVLERGDCWPEALAALRARYPQYRTMDLEALPLVRFVPVRIVSWFASG</sequence>
<keyword evidence="4" id="KW-1185">Reference proteome</keyword>
<reference evidence="3 4" key="1">
    <citation type="submission" date="2017-09" db="EMBL/GenBank/DDBJ databases">
        <title>Sequencing the genomes of two abundant thermophiles in Great Basin hot springs: Thermocrinis jamiesonii and novel Chloroflexi Thermoflexus hugenholtzii.</title>
        <authorList>
            <person name="Hedlund B."/>
        </authorList>
    </citation>
    <scope>NUCLEOTIDE SEQUENCE [LARGE SCALE GENOMIC DNA]</scope>
    <source>
        <strain evidence="3 4">G233</strain>
    </source>
</reference>
<dbReference type="GO" id="GO:0005829">
    <property type="term" value="C:cytosol"/>
    <property type="evidence" value="ECO:0007669"/>
    <property type="project" value="TreeGrafter"/>
</dbReference>
<dbReference type="RefSeq" id="WP_098503529.1">
    <property type="nucleotide sequence ID" value="NZ_PDJQ01000001.1"/>
</dbReference>
<dbReference type="PANTHER" id="PTHR35176:SF2">
    <property type="entry name" value="F420H(2)-DEPENDENT REDUCTASE RV1155"/>
    <property type="match status" value="1"/>
</dbReference>
<dbReference type="EMBL" id="PDJQ01000001">
    <property type="protein sequence ID" value="PFG74119.1"/>
    <property type="molecule type" value="Genomic_DNA"/>
</dbReference>